<sequence length="499" mass="52715">MHAATGWRHLPVAAAVLTTLALTGCAAFDHSRPTQAPAVVTDTAQSLPAQHGQWPSQDWIDRFGDPQLGALAREAVAGSPTLQAAQARVEAARAVAEGARSGLYPDVDIRGGVSRQRISETDLLGATPLSGRWINQVQLSSGLTYDLDFWGKHRSALQAALSGVREAEAEDQAAQLLLTTGVARVYARLATLYALRDITTQTIAQRRELAALGKARLVAGLDTQVGITLQDADLASAEADLTHIDDNIALTRHQIAALLGRGPDRGLAIARPVLLTGAGGQPLAGLPDDARIGLLSRRPELVAARWRVEAASKDIEVARAEFLPDVTLSAMAGLTTITPSDFLLGASRAFALGPSLRLPVFEGGRLRANLHGRYADYDAAVADYNQTLTNALRDTADTVSSLQAVAAETAQRQRALALADHAYTLAAGRWQAGLANQLAVLTAQDSVLAQQRQVAQLQGQQLDLQFQLVWTLGGGYVGPLPDHAAAQATATPHPTTPTP</sequence>
<name>A0A2N5CE70_9BURK</name>
<keyword evidence="4 9" id="KW-0812">Transmembrane</keyword>
<evidence type="ECO:0000256" key="6">
    <source>
        <dbReference type="ARBA" id="ARBA00023136"/>
    </source>
</evidence>
<dbReference type="GO" id="GO:0015562">
    <property type="term" value="F:efflux transmembrane transporter activity"/>
    <property type="evidence" value="ECO:0007669"/>
    <property type="project" value="InterPro"/>
</dbReference>
<protein>
    <submittedName>
        <fullName evidence="10">RND transporter</fullName>
    </submittedName>
</protein>
<dbReference type="GO" id="GO:0005886">
    <property type="term" value="C:plasma membrane"/>
    <property type="evidence" value="ECO:0007669"/>
    <property type="project" value="UniProtKB-SubCell"/>
</dbReference>
<evidence type="ECO:0000256" key="2">
    <source>
        <dbReference type="ARBA" id="ARBA00007613"/>
    </source>
</evidence>
<keyword evidence="7 9" id="KW-0564">Palmitate</keyword>
<dbReference type="EMBL" id="PJRP01000003">
    <property type="protein sequence ID" value="PLQ00509.1"/>
    <property type="molecule type" value="Genomic_DNA"/>
</dbReference>
<organism evidence="10 11">
    <name type="scientific">Cupriavidus pauculus</name>
    <dbReference type="NCBI Taxonomy" id="82633"/>
    <lineage>
        <taxon>Bacteria</taxon>
        <taxon>Pseudomonadati</taxon>
        <taxon>Pseudomonadota</taxon>
        <taxon>Betaproteobacteria</taxon>
        <taxon>Burkholderiales</taxon>
        <taxon>Burkholderiaceae</taxon>
        <taxon>Cupriavidus</taxon>
    </lineage>
</organism>
<proteinExistence type="inferred from homology"/>
<reference evidence="10 11" key="1">
    <citation type="submission" date="2017-12" db="EMBL/GenBank/DDBJ databases">
        <title>Genome sequence of the active heterotrophic nitrifier-denitrifier, Cupriavidus pauculus UM1.</title>
        <authorList>
            <person name="Putonti C."/>
            <person name="Castignetti D."/>
        </authorList>
    </citation>
    <scope>NUCLEOTIDE SEQUENCE [LARGE SCALE GENOMIC DNA]</scope>
    <source>
        <strain evidence="10 11">UM1</strain>
    </source>
</reference>
<dbReference type="OrthoDB" id="9770517at2"/>
<comment type="caution">
    <text evidence="10">The sequence shown here is derived from an EMBL/GenBank/DDBJ whole genome shotgun (WGS) entry which is preliminary data.</text>
</comment>
<evidence type="ECO:0000256" key="3">
    <source>
        <dbReference type="ARBA" id="ARBA00022452"/>
    </source>
</evidence>
<dbReference type="AlphaFoldDB" id="A0A2N5CE70"/>
<dbReference type="PANTHER" id="PTHR30203:SF20">
    <property type="entry name" value="MULTIDRUG RESISTANCE OUTER MEMBRANE PROTEIN MDTP-RELATED"/>
    <property type="match status" value="1"/>
</dbReference>
<dbReference type="PANTHER" id="PTHR30203">
    <property type="entry name" value="OUTER MEMBRANE CATION EFFLUX PROTEIN"/>
    <property type="match status" value="1"/>
</dbReference>
<evidence type="ECO:0000256" key="7">
    <source>
        <dbReference type="ARBA" id="ARBA00023139"/>
    </source>
</evidence>
<dbReference type="NCBIfam" id="TIGR01845">
    <property type="entry name" value="outer_NodT"/>
    <property type="match status" value="1"/>
</dbReference>
<dbReference type="Proteomes" id="UP000234341">
    <property type="component" value="Unassembled WGS sequence"/>
</dbReference>
<evidence type="ECO:0000313" key="10">
    <source>
        <dbReference type="EMBL" id="PLQ00509.1"/>
    </source>
</evidence>
<gene>
    <name evidence="10" type="ORF">CYJ10_08475</name>
</gene>
<evidence type="ECO:0000256" key="1">
    <source>
        <dbReference type="ARBA" id="ARBA00004370"/>
    </source>
</evidence>
<comment type="subcellular location">
    <subcellularLocation>
        <location evidence="9">Cell membrane</location>
        <topology evidence="9">Lipid-anchor</topology>
    </subcellularLocation>
    <subcellularLocation>
        <location evidence="1">Membrane</location>
    </subcellularLocation>
</comment>
<keyword evidence="5 9" id="KW-0732">Signal</keyword>
<keyword evidence="6 9" id="KW-0472">Membrane</keyword>
<dbReference type="RefSeq" id="WP_101681080.1">
    <property type="nucleotide sequence ID" value="NZ_PJRP01000003.1"/>
</dbReference>
<evidence type="ECO:0000256" key="5">
    <source>
        <dbReference type="ARBA" id="ARBA00022729"/>
    </source>
</evidence>
<keyword evidence="8 9" id="KW-0449">Lipoprotein</keyword>
<dbReference type="SUPFAM" id="SSF56954">
    <property type="entry name" value="Outer membrane efflux proteins (OEP)"/>
    <property type="match status" value="1"/>
</dbReference>
<dbReference type="InterPro" id="IPR003423">
    <property type="entry name" value="OMP_efflux"/>
</dbReference>
<evidence type="ECO:0000256" key="9">
    <source>
        <dbReference type="RuleBase" id="RU362097"/>
    </source>
</evidence>
<evidence type="ECO:0000256" key="8">
    <source>
        <dbReference type="ARBA" id="ARBA00023288"/>
    </source>
</evidence>
<feature type="chain" id="PRO_5014488928" evidence="9">
    <location>
        <begin position="27"/>
        <end position="499"/>
    </location>
</feature>
<accession>A0A2N5CE70</accession>
<evidence type="ECO:0000256" key="4">
    <source>
        <dbReference type="ARBA" id="ARBA00022692"/>
    </source>
</evidence>
<dbReference type="InterPro" id="IPR010131">
    <property type="entry name" value="MdtP/NodT-like"/>
</dbReference>
<keyword evidence="3 9" id="KW-1134">Transmembrane beta strand</keyword>
<feature type="signal peptide" evidence="9">
    <location>
        <begin position="1"/>
        <end position="26"/>
    </location>
</feature>
<evidence type="ECO:0000313" key="11">
    <source>
        <dbReference type="Proteomes" id="UP000234341"/>
    </source>
</evidence>
<comment type="similarity">
    <text evidence="2 9">Belongs to the outer membrane factor (OMF) (TC 1.B.17) family.</text>
</comment>
<dbReference type="Gene3D" id="2.20.200.10">
    <property type="entry name" value="Outer membrane efflux proteins (OEP)"/>
    <property type="match status" value="1"/>
</dbReference>
<dbReference type="Pfam" id="PF02321">
    <property type="entry name" value="OEP"/>
    <property type="match status" value="2"/>
</dbReference>
<dbReference type="Gene3D" id="1.20.1600.10">
    <property type="entry name" value="Outer membrane efflux proteins (OEP)"/>
    <property type="match status" value="1"/>
</dbReference>